<keyword evidence="2" id="KW-1185">Reference proteome</keyword>
<protein>
    <submittedName>
        <fullName evidence="1">Uncharacterized protein</fullName>
    </submittedName>
</protein>
<gene>
    <name evidence="1" type="ORF">Tdes44962_MAKER02230</name>
</gene>
<reference evidence="1 2" key="1">
    <citation type="journal article" date="2018" name="IMA Fungus">
        <title>IMA Genome-F 10: Nine draft genome sequences of Claviceps purpurea s.lat., including C. arundinis, C. humidiphila, and C. cf. spartinae, pseudomolecules for the pitch canker pathogen Fusarium circinatum, draft genome of Davidsoniella eucalypti, Grosmannia galeiformis, Quambalaria eucalypti, and Teratosphaeria destructans.</title>
        <authorList>
            <person name="Wingfield B.D."/>
            <person name="Liu M."/>
            <person name="Nguyen H.D."/>
            <person name="Lane F.A."/>
            <person name="Morgan S.W."/>
            <person name="De Vos L."/>
            <person name="Wilken P.M."/>
            <person name="Duong T.A."/>
            <person name="Aylward J."/>
            <person name="Coetzee M.P."/>
            <person name="Dadej K."/>
            <person name="De Beer Z.W."/>
            <person name="Findlay W."/>
            <person name="Havenga M."/>
            <person name="Kolarik M."/>
            <person name="Menzies J.G."/>
            <person name="Naidoo K."/>
            <person name="Pochopski O."/>
            <person name="Shoukouhi P."/>
            <person name="Santana Q.C."/>
            <person name="Seifert K.A."/>
            <person name="Soal N."/>
            <person name="Steenkamp E.T."/>
            <person name="Tatham C.T."/>
            <person name="van der Nest M.A."/>
            <person name="Wingfield M.J."/>
        </authorList>
    </citation>
    <scope>NUCLEOTIDE SEQUENCE [LARGE SCALE GENOMIC DNA]</scope>
    <source>
        <strain evidence="1">CMW44962</strain>
    </source>
</reference>
<sequence length="205" mass="23197">MKQALEQDVSLTLGIWEYAFGFACKADELMQKEANRKIIGTIWFRGMDKYHSFDTRWWVTNLNVLTINLTPPADRNAGQRAYLTAIEEARSAASTQFAAREHYIQLWMQGQGGLPAWTKGAEKHYLRLLKWSEDMLGEMERQLLQPGNEARVPAMDEKVLEQVTGQMNDVGKMVREEFNAGDLARKTEVLQIVGTAKGVEGAFGI</sequence>
<evidence type="ECO:0000313" key="2">
    <source>
        <dbReference type="Proteomes" id="UP001138500"/>
    </source>
</evidence>
<name>A0A9W7SUE6_9PEZI</name>
<proteinExistence type="predicted"/>
<dbReference type="AlphaFoldDB" id="A0A9W7SUE6"/>
<dbReference type="EMBL" id="RIBY02001334">
    <property type="protein sequence ID" value="KAH9829753.1"/>
    <property type="molecule type" value="Genomic_DNA"/>
</dbReference>
<accession>A0A9W7SUE6</accession>
<dbReference type="Proteomes" id="UP001138500">
    <property type="component" value="Unassembled WGS sequence"/>
</dbReference>
<evidence type="ECO:0000313" key="1">
    <source>
        <dbReference type="EMBL" id="KAH9829753.1"/>
    </source>
</evidence>
<organism evidence="1 2">
    <name type="scientific">Teratosphaeria destructans</name>
    <dbReference type="NCBI Taxonomy" id="418781"/>
    <lineage>
        <taxon>Eukaryota</taxon>
        <taxon>Fungi</taxon>
        <taxon>Dikarya</taxon>
        <taxon>Ascomycota</taxon>
        <taxon>Pezizomycotina</taxon>
        <taxon>Dothideomycetes</taxon>
        <taxon>Dothideomycetidae</taxon>
        <taxon>Mycosphaerellales</taxon>
        <taxon>Teratosphaeriaceae</taxon>
        <taxon>Teratosphaeria</taxon>
    </lineage>
</organism>
<reference evidence="1 2" key="2">
    <citation type="journal article" date="2021" name="Curr. Genet.">
        <title>Genetic response to nitrogen starvation in the aggressive Eucalyptus foliar pathogen Teratosphaeria destructans.</title>
        <authorList>
            <person name="Havenga M."/>
            <person name="Wingfield B.D."/>
            <person name="Wingfield M.J."/>
            <person name="Dreyer L.L."/>
            <person name="Roets F."/>
            <person name="Aylward J."/>
        </authorList>
    </citation>
    <scope>NUCLEOTIDE SEQUENCE [LARGE SCALE GENOMIC DNA]</scope>
    <source>
        <strain evidence="1">CMW44962</strain>
    </source>
</reference>
<comment type="caution">
    <text evidence="1">The sequence shown here is derived from an EMBL/GenBank/DDBJ whole genome shotgun (WGS) entry which is preliminary data.</text>
</comment>